<dbReference type="Pfam" id="PF04127">
    <property type="entry name" value="DFP"/>
    <property type="match status" value="2"/>
</dbReference>
<evidence type="ECO:0000313" key="3">
    <source>
        <dbReference type="EMBL" id="UKK02115.2"/>
    </source>
</evidence>
<sequence>MDLEYDSKDLIEDLEAFFTRNWKGNEDYRVIVITSGGTSVNLDRYGIRYIDNFSSGRRGSEIAEFFLSKGYLVLFLSRKTAHLPFIRFTNDRDNPYRLLESLRVENNSSITVEGGSEFKELILKSIEGYNKYKSRLFLDYFTTLSEYQNKFTVIVHYCKRFLQNVAYCLVAAASDFKFSNDSLMKEKFSSSNTVNLKLEPLPKMRKIIRQISDGYPTVCCFKMSTNRTEMENSAKEMLSKPTSADMIVCNIFNERLTNVSIVFSDGPTKTLKSNVSSVS</sequence>
<dbReference type="EMBL" id="CP056071">
    <property type="protein sequence ID" value="UKK02115.2"/>
    <property type="molecule type" value="Genomic_DNA"/>
</dbReference>
<comment type="similarity">
    <text evidence="1">Belongs to the PPC synthetase family.</text>
</comment>
<accession>A0A976MCW4</accession>
<name>A0A976MCW4_THEOR</name>
<keyword evidence="3" id="KW-0436">Ligase</keyword>
<dbReference type="InterPro" id="IPR007085">
    <property type="entry name" value="DNA/pantothenate-metab_flavo_C"/>
</dbReference>
<evidence type="ECO:0000256" key="1">
    <source>
        <dbReference type="ARBA" id="ARBA00005703"/>
    </source>
</evidence>
<dbReference type="GO" id="GO:0015937">
    <property type="term" value="P:coenzyme A biosynthetic process"/>
    <property type="evidence" value="ECO:0007669"/>
    <property type="project" value="UniProtKB-ARBA"/>
</dbReference>
<proteinExistence type="inferred from homology"/>
<evidence type="ECO:0000259" key="2">
    <source>
        <dbReference type="Pfam" id="PF04127"/>
    </source>
</evidence>
<dbReference type="AlphaFoldDB" id="A0A976MCW4"/>
<dbReference type="InterPro" id="IPR035929">
    <property type="entry name" value="CoaB-like_sf"/>
</dbReference>
<dbReference type="GO" id="GO:0016874">
    <property type="term" value="F:ligase activity"/>
    <property type="evidence" value="ECO:0007669"/>
    <property type="project" value="UniProtKB-KW"/>
</dbReference>
<gene>
    <name evidence="3" type="ORF">MACK_001470</name>
</gene>
<feature type="domain" description="DNA/pantothenate metabolism flavoprotein C-terminal" evidence="2">
    <location>
        <begin position="163"/>
        <end position="254"/>
    </location>
</feature>
<dbReference type="Proteomes" id="UP000244811">
    <property type="component" value="Chromosome 2"/>
</dbReference>
<organism evidence="3 4">
    <name type="scientific">Theileria orientalis</name>
    <dbReference type="NCBI Taxonomy" id="68886"/>
    <lineage>
        <taxon>Eukaryota</taxon>
        <taxon>Sar</taxon>
        <taxon>Alveolata</taxon>
        <taxon>Apicomplexa</taxon>
        <taxon>Aconoidasida</taxon>
        <taxon>Piroplasmida</taxon>
        <taxon>Theileriidae</taxon>
        <taxon>Theileria</taxon>
    </lineage>
</organism>
<dbReference type="Gene3D" id="3.40.50.10300">
    <property type="entry name" value="CoaB-like"/>
    <property type="match status" value="1"/>
</dbReference>
<dbReference type="EC" id="6.3.2.51" evidence="3"/>
<reference evidence="3" key="1">
    <citation type="submission" date="2022-07" db="EMBL/GenBank/DDBJ databases">
        <title>Evaluation of T. orientalis genome assembly methods using nanopore sequencing and analysis of variation between genomes.</title>
        <authorList>
            <person name="Yam J."/>
            <person name="Micallef M.L."/>
            <person name="Liu M."/>
            <person name="Djordjevic S.P."/>
            <person name="Bogema D.R."/>
            <person name="Jenkins C."/>
        </authorList>
    </citation>
    <scope>NUCLEOTIDE SEQUENCE</scope>
    <source>
        <strain evidence="3">Goon Nure</strain>
    </source>
</reference>
<dbReference type="SUPFAM" id="SSF102645">
    <property type="entry name" value="CoaB-like"/>
    <property type="match status" value="1"/>
</dbReference>
<evidence type="ECO:0000313" key="4">
    <source>
        <dbReference type="Proteomes" id="UP000244811"/>
    </source>
</evidence>
<protein>
    <submittedName>
        <fullName evidence="3">Phosphopantothenate--cysteine ligase (ATP)</fullName>
        <ecNumber evidence="3">6.3.2.51</ecNumber>
    </submittedName>
</protein>
<feature type="domain" description="DNA/pantothenate metabolism flavoprotein C-terminal" evidence="2">
    <location>
        <begin position="30"/>
        <end position="80"/>
    </location>
</feature>